<organism evidence="4 5">
    <name type="scientific">Paenibacillus vortex V453</name>
    <dbReference type="NCBI Taxonomy" id="715225"/>
    <lineage>
        <taxon>Bacteria</taxon>
        <taxon>Bacillati</taxon>
        <taxon>Bacillota</taxon>
        <taxon>Bacilli</taxon>
        <taxon>Bacillales</taxon>
        <taxon>Paenibacillaceae</taxon>
        <taxon>Paenibacillus</taxon>
    </lineage>
</organism>
<feature type="domain" description="OLD protein-like TOPRIM" evidence="3">
    <location>
        <begin position="372"/>
        <end position="436"/>
    </location>
</feature>
<evidence type="ECO:0000259" key="2">
    <source>
        <dbReference type="Pfam" id="PF13304"/>
    </source>
</evidence>
<dbReference type="Pfam" id="PF13175">
    <property type="entry name" value="AAA_15"/>
    <property type="match status" value="1"/>
</dbReference>
<dbReference type="Pfam" id="PF13304">
    <property type="entry name" value="AAA_21"/>
    <property type="match status" value="1"/>
</dbReference>
<dbReference type="KEGG" id="pvo:PVOR_18699"/>
<comment type="caution">
    <text evidence="4">The sequence shown here is derived from an EMBL/GenBank/DDBJ whole genome shotgun (WGS) entry which is preliminary data.</text>
</comment>
<dbReference type="EMBL" id="ADHJ01000025">
    <property type="protein sequence ID" value="EFU40904.1"/>
    <property type="molecule type" value="Genomic_DNA"/>
</dbReference>
<dbReference type="Pfam" id="PF20469">
    <property type="entry name" value="OLD-like_TOPRIM"/>
    <property type="match status" value="1"/>
</dbReference>
<dbReference type="PANTHER" id="PTHR43581:SF4">
    <property type="entry name" value="ATP_GTP PHOSPHATASE"/>
    <property type="match status" value="1"/>
</dbReference>
<dbReference type="AlphaFoldDB" id="A0A2R9SU61"/>
<dbReference type="PANTHER" id="PTHR43581">
    <property type="entry name" value="ATP/GTP PHOSPHATASE"/>
    <property type="match status" value="1"/>
</dbReference>
<dbReference type="InterPro" id="IPR051396">
    <property type="entry name" value="Bact_Antivir_Def_Nuclease"/>
</dbReference>
<evidence type="ECO:0000259" key="3">
    <source>
        <dbReference type="Pfam" id="PF20469"/>
    </source>
</evidence>
<name>A0A2R9SU61_9BACL</name>
<feature type="domain" description="Endonuclease GajA/Old nuclease/RecF-like AAA" evidence="1">
    <location>
        <begin position="1"/>
        <end position="204"/>
    </location>
</feature>
<dbReference type="Proteomes" id="UP000003094">
    <property type="component" value="Unassembled WGS sequence"/>
</dbReference>
<evidence type="ECO:0000313" key="5">
    <source>
        <dbReference type="Proteomes" id="UP000003094"/>
    </source>
</evidence>
<gene>
    <name evidence="4" type="ORF">PVOR_18699</name>
</gene>
<feature type="domain" description="ATPase AAA-type core" evidence="2">
    <location>
        <begin position="282"/>
        <end position="322"/>
    </location>
</feature>
<dbReference type="InterPro" id="IPR027417">
    <property type="entry name" value="P-loop_NTPase"/>
</dbReference>
<dbReference type="CDD" id="cd01026">
    <property type="entry name" value="TOPRIM_OLD"/>
    <property type="match status" value="1"/>
</dbReference>
<dbReference type="Gene3D" id="3.40.50.300">
    <property type="entry name" value="P-loop containing nucleotide triphosphate hydrolases"/>
    <property type="match status" value="1"/>
</dbReference>
<evidence type="ECO:0000313" key="4">
    <source>
        <dbReference type="EMBL" id="EFU40904.1"/>
    </source>
</evidence>
<dbReference type="InterPro" id="IPR041685">
    <property type="entry name" value="AAA_GajA/Old/RecF-like"/>
</dbReference>
<reference evidence="4 5" key="1">
    <citation type="journal article" date="2010" name="BMC Genomics">
        <title>Genome sequence of the pattern forming Paenibacillus vortex bacterium reveals potential for thriving in complex environments.</title>
        <authorList>
            <person name="Sirota-Madi A."/>
            <person name="Olender T."/>
            <person name="Helman Y."/>
            <person name="Ingham C."/>
            <person name="Brainis I."/>
            <person name="Roth D."/>
            <person name="Hagi E."/>
            <person name="Brodsky L."/>
            <person name="Leshkowitz D."/>
            <person name="Galatenko V."/>
            <person name="Nikolaev V."/>
            <person name="Mugasimangalam R.C."/>
            <person name="Bransburg-Zabary S."/>
            <person name="Gutnick D.L."/>
            <person name="Lancet D."/>
            <person name="Ben-Jacob E."/>
        </authorList>
    </citation>
    <scope>NUCLEOTIDE SEQUENCE [LARGE SCALE GENOMIC DNA]</scope>
    <source>
        <strain evidence="4 5">V453</strain>
    </source>
</reference>
<dbReference type="SUPFAM" id="SSF52540">
    <property type="entry name" value="P-loop containing nucleoside triphosphate hydrolases"/>
    <property type="match status" value="1"/>
</dbReference>
<evidence type="ECO:0000259" key="1">
    <source>
        <dbReference type="Pfam" id="PF13175"/>
    </source>
</evidence>
<dbReference type="InterPro" id="IPR003959">
    <property type="entry name" value="ATPase_AAA_core"/>
</dbReference>
<accession>A0A2R9SU61</accession>
<sequence>MHISNIKIKGFRNFNEANVNLKQKSLIIGSNDIGKSNLIYALRLLLDKKISDSDLELKDSDFHVYDESNNEIFIQIKFESVVEDCVIGKVGKYVNSEGELFLAYEVKRGESGEKSYQFYIGQREDDLQPIESRYYLKVLNMDYIESSRELNSYIRKEKKNLLLESRKQRTKQIVQSDDKITKKIEKSINILNNRITKLSYINSATSSLNDELLSLSFHHIASTIDFDTGGIDVEDFINSVNLVSKVNGKSLSVGGDGRNNQIYLALRTAKNRILDDTPLEVTICCIEEPEAHLHPHQQRRLSKYLVESLRSQVLITSHSPQIASEFSPDSIIRLYNEADSSTQAANDGCSTGLEKSIIEFGYRLNIVPAEAFFSNVVLLVEGPSEVLFYKALAADIGIDLDKYNISILMVDGVGFEPFVNVLNSLNISWVVRTDNDIIKVPHKDYYYYSGISRCLKIVENHCSYEDTDPITQLISTKKNLLGNVNSRENLTKSEIELGQEFIVALGDVDLYLSNIDLENDILNSPLREVVENYYGEKDYESLLMKMQKSKATFMYDFLYKNQGGLKVLLENDLSLPLIRCKEIVEEMFNESDTRTKGDY</sequence>
<protein>
    <submittedName>
        <fullName evidence="4">Uncharacterized protein</fullName>
    </submittedName>
</protein>
<proteinExistence type="predicted"/>
<dbReference type="InterPro" id="IPR034139">
    <property type="entry name" value="TOPRIM_OLD"/>
</dbReference>
<keyword evidence="5" id="KW-1185">Reference proteome</keyword>